<dbReference type="SUPFAM" id="SSF50969">
    <property type="entry name" value="YVTN repeat-like/Quinoprotein amine dehydrogenase"/>
    <property type="match status" value="1"/>
</dbReference>
<accession>A0A8I6YKX8</accession>
<proteinExistence type="predicted"/>
<dbReference type="EnsemblPlants" id="HORVU.MOREX.r3.7HG0724450.1">
    <property type="protein sequence ID" value="HORVU.MOREX.r3.7HG0724450.1.CDS1"/>
    <property type="gene ID" value="HORVU.MOREX.r3.7HG0724450"/>
</dbReference>
<dbReference type="AlphaFoldDB" id="A0A8I6YKX8"/>
<dbReference type="Pfam" id="PF03478">
    <property type="entry name" value="Beta-prop_KIB1-4"/>
    <property type="match status" value="1"/>
</dbReference>
<dbReference type="PANTHER" id="PTHR33127">
    <property type="entry name" value="TRANSMEMBRANE PROTEIN"/>
    <property type="match status" value="1"/>
</dbReference>
<evidence type="ECO:0000259" key="1">
    <source>
        <dbReference type="Pfam" id="PF03478"/>
    </source>
</evidence>
<dbReference type="InterPro" id="IPR011044">
    <property type="entry name" value="Quino_amine_DH_bsu"/>
</dbReference>
<reference evidence="3" key="1">
    <citation type="journal article" date="2012" name="Nature">
        <title>A physical, genetic and functional sequence assembly of the barley genome.</title>
        <authorList>
            <consortium name="The International Barley Genome Sequencing Consortium"/>
            <person name="Mayer K.F."/>
            <person name="Waugh R."/>
            <person name="Brown J.W."/>
            <person name="Schulman A."/>
            <person name="Langridge P."/>
            <person name="Platzer M."/>
            <person name="Fincher G.B."/>
            <person name="Muehlbauer G.J."/>
            <person name="Sato K."/>
            <person name="Close T.J."/>
            <person name="Wise R.P."/>
            <person name="Stein N."/>
        </authorList>
    </citation>
    <scope>NUCLEOTIDE SEQUENCE [LARGE SCALE GENOMIC DNA]</scope>
    <source>
        <strain evidence="3">cv. Morex</strain>
    </source>
</reference>
<name>A0A8I6YKX8_HORVV</name>
<dbReference type="PANTHER" id="PTHR33127:SF5">
    <property type="entry name" value="TRANSMEMBRANE PROTEIN"/>
    <property type="match status" value="1"/>
</dbReference>
<evidence type="ECO:0000313" key="3">
    <source>
        <dbReference type="Proteomes" id="UP000011116"/>
    </source>
</evidence>
<feature type="domain" description="KIB1-4 beta-propeller" evidence="1">
    <location>
        <begin position="39"/>
        <end position="305"/>
    </location>
</feature>
<organism evidence="2 3">
    <name type="scientific">Hordeum vulgare subsp. vulgare</name>
    <name type="common">Domesticated barley</name>
    <dbReference type="NCBI Taxonomy" id="112509"/>
    <lineage>
        <taxon>Eukaryota</taxon>
        <taxon>Viridiplantae</taxon>
        <taxon>Streptophyta</taxon>
        <taxon>Embryophyta</taxon>
        <taxon>Tracheophyta</taxon>
        <taxon>Spermatophyta</taxon>
        <taxon>Magnoliopsida</taxon>
        <taxon>Liliopsida</taxon>
        <taxon>Poales</taxon>
        <taxon>Poaceae</taxon>
        <taxon>BOP clade</taxon>
        <taxon>Pooideae</taxon>
        <taxon>Triticodae</taxon>
        <taxon>Triticeae</taxon>
        <taxon>Hordeinae</taxon>
        <taxon>Hordeum</taxon>
    </lineage>
</organism>
<reference evidence="2" key="2">
    <citation type="submission" date="2020-10" db="EMBL/GenBank/DDBJ databases">
        <authorList>
            <person name="Scholz U."/>
            <person name="Mascher M."/>
            <person name="Fiebig A."/>
        </authorList>
    </citation>
    <scope>NUCLEOTIDE SEQUENCE [LARGE SCALE GENOMIC DNA]</scope>
    <source>
        <strain evidence="2">cv. Morex</strain>
    </source>
</reference>
<protein>
    <recommendedName>
        <fullName evidence="1">KIB1-4 beta-propeller domain-containing protein</fullName>
    </recommendedName>
</protein>
<evidence type="ECO:0000313" key="2">
    <source>
        <dbReference type="EnsemblPlants" id="HORVU.MOREX.r3.7HG0724450.1.CDS1"/>
    </source>
</evidence>
<keyword evidence="3" id="KW-1185">Reference proteome</keyword>
<dbReference type="InterPro" id="IPR005174">
    <property type="entry name" value="KIB1-4_b-propeller"/>
</dbReference>
<reference evidence="2" key="3">
    <citation type="submission" date="2022-01" db="UniProtKB">
        <authorList>
            <consortium name="EnsemblPlants"/>
        </authorList>
    </citation>
    <scope>IDENTIFICATION</scope>
    <source>
        <strain evidence="2">subsp. vulgare</strain>
    </source>
</reference>
<sequence length="333" mass="37415">MAQRSPDALADQPDVSPVSLDPSLAPLLLFDRGDDTVFFYSIPKGKLLSRSRRAAGLAGHRYWVTPQGWLLMLHLESRDTFLWNPWSLERIGLHTDQDNLLDGLGLGDSRCLLSRRPSSDAADDAHCVVLLLDREKNVFYYCRPGPGGSRWLKQAHEQNCLTNSSCLAVATAGETFCSYEISQIVTLEFSPDPTITTHDLLEDRVMPTVYSMCTDVVLEHRAELFSLVFCHPVRSCRRVMQIVVRKLDLSTGAWLTVDTLGDAVFLVDCTRRYGVSFDARQVDGLGKGNHIYFLTYDDKALYVYDIERGTTVMHDPGLDLQDSHVPEFVMPLV</sequence>
<dbReference type="Proteomes" id="UP000011116">
    <property type="component" value="Chromosome 7H"/>
</dbReference>
<dbReference type="Gramene" id="HORVU.MOREX.r3.7HG0724450.1">
    <property type="protein sequence ID" value="HORVU.MOREX.r3.7HG0724450.1.CDS1"/>
    <property type="gene ID" value="HORVU.MOREX.r3.7HG0724450"/>
</dbReference>